<dbReference type="NCBIfam" id="NF003509">
    <property type="entry name" value="PRK05174.1"/>
    <property type="match status" value="1"/>
</dbReference>
<keyword evidence="6 13" id="KW-0963">Cytoplasm</keyword>
<evidence type="ECO:0000313" key="16">
    <source>
        <dbReference type="Proteomes" id="UP000255000"/>
    </source>
</evidence>
<feature type="region of interest" description="Disordered" evidence="14">
    <location>
        <begin position="1"/>
        <end position="27"/>
    </location>
</feature>
<evidence type="ECO:0000256" key="5">
    <source>
        <dbReference type="ARBA" id="ARBA00011738"/>
    </source>
</evidence>
<evidence type="ECO:0000256" key="10">
    <source>
        <dbReference type="ARBA" id="ARBA00023160"/>
    </source>
</evidence>
<evidence type="ECO:0000256" key="9">
    <source>
        <dbReference type="ARBA" id="ARBA00023098"/>
    </source>
</evidence>
<feature type="active site" evidence="13">
    <location>
        <position position="98"/>
    </location>
</feature>
<evidence type="ECO:0000256" key="11">
    <source>
        <dbReference type="ARBA" id="ARBA00023235"/>
    </source>
</evidence>
<dbReference type="InterPro" id="IPR013114">
    <property type="entry name" value="FabA_FabZ"/>
</dbReference>
<comment type="catalytic activity">
    <reaction evidence="1 13">
        <text>a (3R)-hydroxyacyl-[ACP] = a (2E)-enoyl-[ACP] + H2O</text>
        <dbReference type="Rhea" id="RHEA:13097"/>
        <dbReference type="Rhea" id="RHEA-COMP:9925"/>
        <dbReference type="Rhea" id="RHEA-COMP:9945"/>
        <dbReference type="ChEBI" id="CHEBI:15377"/>
        <dbReference type="ChEBI" id="CHEBI:78784"/>
        <dbReference type="ChEBI" id="CHEBI:78827"/>
        <dbReference type="EC" id="4.2.1.59"/>
    </reaction>
</comment>
<dbReference type="SUPFAM" id="SSF54637">
    <property type="entry name" value="Thioesterase/thiol ester dehydrase-isomerase"/>
    <property type="match status" value="1"/>
</dbReference>
<protein>
    <recommendedName>
        <fullName evidence="13">3-hydroxydecanoyl-[acyl-carrier-protein] dehydratase</fullName>
        <ecNumber evidence="13">4.2.1.59</ecNumber>
    </recommendedName>
    <alternativeName>
        <fullName evidence="13">3-hydroxyacyl-[acyl-carrier-protein] dehydratase FabA</fullName>
    </alternativeName>
    <alternativeName>
        <fullName evidence="13">Beta-hydroxydecanoyl thioester dehydrase</fullName>
    </alternativeName>
    <alternativeName>
        <fullName evidence="13">Trans-2-decenoyl-[acyl-carrier-protein] isomerase</fullName>
        <ecNumber evidence="13">5.3.3.14</ecNumber>
    </alternativeName>
</protein>
<dbReference type="AlphaFoldDB" id="A0A379A223"/>
<dbReference type="InterPro" id="IPR010083">
    <property type="entry name" value="FabA"/>
</dbReference>
<dbReference type="GO" id="GO:0006636">
    <property type="term" value="P:unsaturated fatty acid biosynthetic process"/>
    <property type="evidence" value="ECO:0007669"/>
    <property type="project" value="UniProtKB-UniRule"/>
</dbReference>
<dbReference type="EC" id="4.2.1.59" evidence="13"/>
<evidence type="ECO:0000256" key="13">
    <source>
        <dbReference type="HAMAP-Rule" id="MF_00405"/>
    </source>
</evidence>
<dbReference type="InterPro" id="IPR029069">
    <property type="entry name" value="HotDog_dom_sf"/>
</dbReference>
<sequence length="195" mass="21329">MTAEPPAHAAENASLSGRANKKINGNGMTERRSSYEYEDLLACARGELFGPGNAQLPLPPMLMFDRITELSETGGEFDKGFARAEFDINPDLWFFPCHFQGNPVMPGCLGLDALWQLTGFYLGWLGLEGKGMALSTGEVKFKGMVTPSVKKVEYGVDFKRIMKGKLVLGIADGWLKADGEQIYKATDLRVGLAKT</sequence>
<dbReference type="Gene3D" id="3.10.129.10">
    <property type="entry name" value="Hotdog Thioesterase"/>
    <property type="match status" value="1"/>
</dbReference>
<comment type="subunit">
    <text evidence="5 13">Homodimer.</text>
</comment>
<evidence type="ECO:0000256" key="7">
    <source>
        <dbReference type="ARBA" id="ARBA00022516"/>
    </source>
</evidence>
<keyword evidence="9 13" id="KW-0443">Lipid metabolism</keyword>
<keyword evidence="11 13" id="KW-0413">Isomerase</keyword>
<dbReference type="CDD" id="cd01287">
    <property type="entry name" value="FabA"/>
    <property type="match status" value="1"/>
</dbReference>
<keyword evidence="12 13" id="KW-0456">Lyase</keyword>
<dbReference type="GO" id="GO:0005737">
    <property type="term" value="C:cytoplasm"/>
    <property type="evidence" value="ECO:0007669"/>
    <property type="project" value="UniProtKB-SubCell"/>
</dbReference>
<dbReference type="HAMAP" id="MF_00405">
    <property type="entry name" value="FabA"/>
    <property type="match status" value="1"/>
</dbReference>
<comment type="subcellular location">
    <subcellularLocation>
        <location evidence="2 13">Cytoplasm</location>
    </subcellularLocation>
</comment>
<organism evidence="15 16">
    <name type="scientific">Pannonibacter phragmitetus</name>
    <dbReference type="NCBI Taxonomy" id="121719"/>
    <lineage>
        <taxon>Bacteria</taxon>
        <taxon>Pseudomonadati</taxon>
        <taxon>Pseudomonadota</taxon>
        <taxon>Alphaproteobacteria</taxon>
        <taxon>Hyphomicrobiales</taxon>
        <taxon>Stappiaceae</taxon>
        <taxon>Pannonibacter</taxon>
    </lineage>
</organism>
<proteinExistence type="inferred from homology"/>
<evidence type="ECO:0000256" key="6">
    <source>
        <dbReference type="ARBA" id="ARBA00022490"/>
    </source>
</evidence>
<comment type="function">
    <text evidence="13">Necessary for the introduction of cis unsaturation into fatty acids. Catalyzes the dehydration of (3R)-3-hydroxydecanoyl-ACP to E-(2)-decenoyl-ACP and then its isomerization to Z-(3)-decenoyl-ACP. Can catalyze the dehydratase reaction for beta-hydroxyacyl-ACPs with saturated chain lengths up to 16:0, being most active on intermediate chain length.</text>
</comment>
<evidence type="ECO:0000256" key="2">
    <source>
        <dbReference type="ARBA" id="ARBA00004496"/>
    </source>
</evidence>
<dbReference type="EC" id="5.3.3.14" evidence="13"/>
<evidence type="ECO:0000256" key="12">
    <source>
        <dbReference type="ARBA" id="ARBA00023239"/>
    </source>
</evidence>
<dbReference type="Proteomes" id="UP000255000">
    <property type="component" value="Unassembled WGS sequence"/>
</dbReference>
<evidence type="ECO:0000256" key="8">
    <source>
        <dbReference type="ARBA" id="ARBA00022832"/>
    </source>
</evidence>
<keyword evidence="10 13" id="KW-0275">Fatty acid biosynthesis</keyword>
<dbReference type="PANTHER" id="PTHR30272">
    <property type="entry name" value="3-HYDROXYACYL-[ACYL-CARRIER-PROTEIN] DEHYDRATASE"/>
    <property type="match status" value="1"/>
</dbReference>
<comment type="catalytic activity">
    <reaction evidence="13">
        <text>(2E)-decenoyl-[ACP] = (3Z)-decenoyl-[ACP]</text>
        <dbReference type="Rhea" id="RHEA:23568"/>
        <dbReference type="Rhea" id="RHEA-COMP:9639"/>
        <dbReference type="Rhea" id="RHEA-COMP:9927"/>
        <dbReference type="ChEBI" id="CHEBI:78467"/>
        <dbReference type="ChEBI" id="CHEBI:78798"/>
        <dbReference type="EC" id="5.3.3.14"/>
    </reaction>
</comment>
<dbReference type="PANTHER" id="PTHR30272:SF8">
    <property type="entry name" value="3-HYDROXYDECANOYL-[ACYL-CARRIER-PROTEIN] DEHYDRATASE"/>
    <property type="match status" value="1"/>
</dbReference>
<dbReference type="GO" id="GO:0019171">
    <property type="term" value="F:(3R)-hydroxyacyl-[acyl-carrier-protein] dehydratase activity"/>
    <property type="evidence" value="ECO:0007669"/>
    <property type="project" value="UniProtKB-UniRule"/>
</dbReference>
<keyword evidence="7 13" id="KW-0444">Lipid biosynthesis</keyword>
<keyword evidence="8 13" id="KW-0276">Fatty acid metabolism</keyword>
<dbReference type="EMBL" id="UGSK01000001">
    <property type="protein sequence ID" value="SUB03120.1"/>
    <property type="molecule type" value="Genomic_DNA"/>
</dbReference>
<comment type="pathway">
    <text evidence="3 13">Lipid metabolism; fatty acid biosynthesis.</text>
</comment>
<gene>
    <name evidence="13 15" type="primary">fabA</name>
    <name evidence="15" type="ORF">NCTC13350_04104</name>
</gene>
<dbReference type="Pfam" id="PF07977">
    <property type="entry name" value="FabA"/>
    <property type="match status" value="1"/>
</dbReference>
<dbReference type="GO" id="GO:0034017">
    <property type="term" value="F:trans-2-decenoyl-acyl-carrier-protein isomerase activity"/>
    <property type="evidence" value="ECO:0007669"/>
    <property type="project" value="UniProtKB-UniRule"/>
</dbReference>
<comment type="catalytic activity">
    <reaction evidence="13">
        <text>(3R)-hydroxydecanoyl-[ACP] = (2E)-decenoyl-[ACP] + H2O</text>
        <dbReference type="Rhea" id="RHEA:41860"/>
        <dbReference type="Rhea" id="RHEA-COMP:9638"/>
        <dbReference type="Rhea" id="RHEA-COMP:9639"/>
        <dbReference type="ChEBI" id="CHEBI:15377"/>
        <dbReference type="ChEBI" id="CHEBI:78466"/>
        <dbReference type="ChEBI" id="CHEBI:78467"/>
    </reaction>
</comment>
<evidence type="ECO:0000256" key="4">
    <source>
        <dbReference type="ARBA" id="ARBA00006714"/>
    </source>
</evidence>
<reference evidence="15 16" key="1">
    <citation type="submission" date="2018-06" db="EMBL/GenBank/DDBJ databases">
        <authorList>
            <consortium name="Pathogen Informatics"/>
            <person name="Doyle S."/>
        </authorList>
    </citation>
    <scope>NUCLEOTIDE SEQUENCE [LARGE SCALE GENOMIC DNA]</scope>
    <source>
        <strain evidence="15 16">NCTC13350</strain>
    </source>
</reference>
<accession>A0A379A223</accession>
<dbReference type="UniPathway" id="UPA00094"/>
<dbReference type="NCBIfam" id="TIGR01749">
    <property type="entry name" value="fabA"/>
    <property type="match status" value="1"/>
</dbReference>
<comment type="similarity">
    <text evidence="4 13">Belongs to the thioester dehydratase family. FabA subfamily.</text>
</comment>
<evidence type="ECO:0000256" key="3">
    <source>
        <dbReference type="ARBA" id="ARBA00005194"/>
    </source>
</evidence>
<name>A0A379A223_9HYPH</name>
<evidence type="ECO:0000313" key="15">
    <source>
        <dbReference type="EMBL" id="SUB03120.1"/>
    </source>
</evidence>
<evidence type="ECO:0000256" key="14">
    <source>
        <dbReference type="SAM" id="MobiDB-lite"/>
    </source>
</evidence>
<evidence type="ECO:0000256" key="1">
    <source>
        <dbReference type="ARBA" id="ARBA00001055"/>
    </source>
</evidence>